<feature type="transmembrane region" description="Helical" evidence="1">
    <location>
        <begin position="42"/>
        <end position="58"/>
    </location>
</feature>
<dbReference type="InterPro" id="IPR040035">
    <property type="entry name" value="TMEM180"/>
</dbReference>
<evidence type="ECO:0000313" key="3">
    <source>
        <dbReference type="WBParaSite" id="SVE_0534800.1"/>
    </source>
</evidence>
<feature type="transmembrane region" description="Helical" evidence="1">
    <location>
        <begin position="110"/>
        <end position="135"/>
    </location>
</feature>
<protein>
    <submittedName>
        <fullName evidence="3">Major facilitator superfamily protein</fullName>
    </submittedName>
</protein>
<feature type="transmembrane region" description="Helical" evidence="1">
    <location>
        <begin position="430"/>
        <end position="449"/>
    </location>
</feature>
<keyword evidence="2" id="KW-1185">Reference proteome</keyword>
<feature type="transmembrane region" description="Helical" evidence="1">
    <location>
        <begin position="147"/>
        <end position="165"/>
    </location>
</feature>
<name>A0A0K0F947_STRVS</name>
<proteinExistence type="predicted"/>
<feature type="transmembrane region" description="Helical" evidence="1">
    <location>
        <begin position="177"/>
        <end position="195"/>
    </location>
</feature>
<dbReference type="Pfam" id="PF13347">
    <property type="entry name" value="MFS_2"/>
    <property type="match status" value="1"/>
</dbReference>
<feature type="transmembrane region" description="Helical" evidence="1">
    <location>
        <begin position="285"/>
        <end position="308"/>
    </location>
</feature>
<dbReference type="Proteomes" id="UP000035680">
    <property type="component" value="Unassembled WGS sequence"/>
</dbReference>
<evidence type="ECO:0000313" key="2">
    <source>
        <dbReference type="Proteomes" id="UP000035680"/>
    </source>
</evidence>
<dbReference type="WBParaSite" id="SVE_0534800.1">
    <property type="protein sequence ID" value="SVE_0534800.1"/>
    <property type="gene ID" value="SVE_0534800"/>
</dbReference>
<dbReference type="PANTHER" id="PTHR28658:SF1">
    <property type="entry name" value="MAJOR FACILITATOR SUPERFAMILY DOMAIN CONTAINING 13B"/>
    <property type="match status" value="1"/>
</dbReference>
<feature type="transmembrane region" description="Helical" evidence="1">
    <location>
        <begin position="337"/>
        <end position="358"/>
    </location>
</feature>
<feature type="transmembrane region" description="Helical" evidence="1">
    <location>
        <begin position="314"/>
        <end position="330"/>
    </location>
</feature>
<accession>A0A0K0F947</accession>
<dbReference type="STRING" id="75913.A0A0K0F947"/>
<organism evidence="2 3">
    <name type="scientific">Strongyloides venezuelensis</name>
    <name type="common">Threadworm</name>
    <dbReference type="NCBI Taxonomy" id="75913"/>
    <lineage>
        <taxon>Eukaryota</taxon>
        <taxon>Metazoa</taxon>
        <taxon>Ecdysozoa</taxon>
        <taxon>Nematoda</taxon>
        <taxon>Chromadorea</taxon>
        <taxon>Rhabditida</taxon>
        <taxon>Tylenchina</taxon>
        <taxon>Panagrolaimomorpha</taxon>
        <taxon>Strongyloidoidea</taxon>
        <taxon>Strongyloididae</taxon>
        <taxon>Strongyloides</taxon>
    </lineage>
</organism>
<keyword evidence="1" id="KW-0812">Transmembrane</keyword>
<dbReference type="InterPro" id="IPR036259">
    <property type="entry name" value="MFS_trans_sf"/>
</dbReference>
<feature type="transmembrane region" description="Helical" evidence="1">
    <location>
        <begin position="12"/>
        <end position="30"/>
    </location>
</feature>
<reference evidence="2" key="1">
    <citation type="submission" date="2014-07" db="EMBL/GenBank/DDBJ databases">
        <authorList>
            <person name="Martin A.A"/>
            <person name="De Silva N."/>
        </authorList>
    </citation>
    <scope>NUCLEOTIDE SEQUENCE</scope>
</reference>
<keyword evidence="1" id="KW-1133">Transmembrane helix</keyword>
<reference evidence="3" key="2">
    <citation type="submission" date="2015-08" db="UniProtKB">
        <authorList>
            <consortium name="WormBaseParasite"/>
        </authorList>
    </citation>
    <scope>IDENTIFICATION</scope>
</reference>
<evidence type="ECO:0000256" key="1">
    <source>
        <dbReference type="SAM" id="Phobius"/>
    </source>
</evidence>
<feature type="transmembrane region" description="Helical" evidence="1">
    <location>
        <begin position="79"/>
        <end position="98"/>
    </location>
</feature>
<dbReference type="AlphaFoldDB" id="A0A0K0F947"/>
<dbReference type="PANTHER" id="PTHR28658">
    <property type="entry name" value="TRANSMEMBRANE PROTEIN 180"/>
    <property type="match status" value="1"/>
</dbReference>
<dbReference type="Gene3D" id="1.20.1250.20">
    <property type="entry name" value="MFS general substrate transporter like domains"/>
    <property type="match status" value="1"/>
</dbReference>
<sequence>MALRIGRNGSLFFGQLALSLMQSLFMYSYVKVFLNIYHISQYWFSIGQIFFMIWNAINDPLFGYLQDFGSNWMRHRNRIFLLFGPLLVISFLSLWFPWSTSRESSTIQGFHLIFSLFFYDAFYSCLSVAWGALFAESSNDHTKRVQAMKYSQLAILTSVNIIGVVDKFSNNLTNFSNFQNITIVVGFVSVVFLYFTGTGESINNLNYRNNYRGSLEENVEVQSMSLKKIFKLSKQILRAKDFQIITLTSFLHTCRSVAHLNFLSIALDLLIPKPIFPESSWKRSLFVMLIALGPQIIIILSEKLIVYYGTYRTMMFSFAISFLSSILYCFSFSPRVLLIFMIIDAITVHSFAPLYNILLSEFIVDDAQRYSRPKYLSSFVFSINSLIMKPAQSITPIVIVSYLNSSGYQKYISKALTQTAEDFIGLKHSMTTVLFFTPLLVGLIQYVVFKRYSLRHCKTSNKDNILLKL</sequence>
<dbReference type="SUPFAM" id="SSF103473">
    <property type="entry name" value="MFS general substrate transporter"/>
    <property type="match status" value="1"/>
</dbReference>
<keyword evidence="1" id="KW-0472">Membrane</keyword>